<protein>
    <submittedName>
        <fullName evidence="4">Uncharacterized protein</fullName>
    </submittedName>
</protein>
<dbReference type="EMBL" id="JACEFO010002392">
    <property type="protein sequence ID" value="KAF8661854.1"/>
    <property type="molecule type" value="Genomic_DNA"/>
</dbReference>
<evidence type="ECO:0000256" key="1">
    <source>
        <dbReference type="ARBA" id="ARBA00009861"/>
    </source>
</evidence>
<dbReference type="Gene3D" id="3.30.559.10">
    <property type="entry name" value="Chloramphenicol acetyltransferase-like domain"/>
    <property type="match status" value="2"/>
</dbReference>
<dbReference type="Pfam" id="PF02458">
    <property type="entry name" value="Transferase"/>
    <property type="match status" value="2"/>
</dbReference>
<evidence type="ECO:0000256" key="3">
    <source>
        <dbReference type="ARBA" id="ARBA00023315"/>
    </source>
</evidence>
<gene>
    <name evidence="4" type="ORF">HU200_056813</name>
</gene>
<dbReference type="Proteomes" id="UP000636709">
    <property type="component" value="Unassembled WGS sequence"/>
</dbReference>
<keyword evidence="5" id="KW-1185">Reference proteome</keyword>
<dbReference type="InterPro" id="IPR023213">
    <property type="entry name" value="CAT-like_dom_sf"/>
</dbReference>
<proteinExistence type="inferred from homology"/>
<accession>A0A835E5M7</accession>
<sequence length="592" mass="64381">MGFAVRRTSRSYVRPSAATPSGTLELSIIDRVVGLGHLVRSLHVFAGGEPRQGKSSSSSPARVIREALGKALVDYYPLAGRIVDGAEGRASAHVECTGEGAWFVEAAAGFSLDDVGRLDLYPFAIPEDDLLPDAAPGVEPLDLPLMMQLSLDDIARAKSQFLHATGQRCSAFDVAAAKVWQSRTRSLRLPDPYCYHTARTPPVSPWRSRVSVSARASELQVQWIPRCALRATSKSLRCALPNHSRRTLLAPHAQPSPKLACSLTGPGPTCRHKTACAAACRLEPATPISLLPPRGIAGGDPPPLLARLAPMDSILRLDADVVGLKIAALLEVAGERRLSPRRARRCRDGVRDERPQRLSLRPAGLRTHYNPLCFFANTRHLLGNIAQQGFYGNCLYTVTVSAASGEVEAAELAGVVAMVREAEFARWAAGELVGEDPYELPFAYEALFVSDWTRLGFLEADYGWGTPEQVVPFAYHPCMPIAIIGWVTTRCVEEENVKEFREEMKAFHKETARAATVQRTVPPSANHQQPDIILAVVVSADARRAIGPDKHLSAIEQPTGTYRIPPLLVVAVAAAAVATNRYPFHWTTLQTL</sequence>
<organism evidence="4 5">
    <name type="scientific">Digitaria exilis</name>
    <dbReference type="NCBI Taxonomy" id="1010633"/>
    <lineage>
        <taxon>Eukaryota</taxon>
        <taxon>Viridiplantae</taxon>
        <taxon>Streptophyta</taxon>
        <taxon>Embryophyta</taxon>
        <taxon>Tracheophyta</taxon>
        <taxon>Spermatophyta</taxon>
        <taxon>Magnoliopsida</taxon>
        <taxon>Liliopsida</taxon>
        <taxon>Poales</taxon>
        <taxon>Poaceae</taxon>
        <taxon>PACMAD clade</taxon>
        <taxon>Panicoideae</taxon>
        <taxon>Panicodae</taxon>
        <taxon>Paniceae</taxon>
        <taxon>Anthephorinae</taxon>
        <taxon>Digitaria</taxon>
    </lineage>
</organism>
<dbReference type="OrthoDB" id="444127at2759"/>
<keyword evidence="3" id="KW-0012">Acyltransferase</keyword>
<dbReference type="PANTHER" id="PTHR31147">
    <property type="entry name" value="ACYL TRANSFERASE 4"/>
    <property type="match status" value="1"/>
</dbReference>
<comment type="similarity">
    <text evidence="1">Belongs to the plant acyltransferase family.</text>
</comment>
<reference evidence="4" key="1">
    <citation type="submission" date="2020-07" db="EMBL/GenBank/DDBJ databases">
        <title>Genome sequence and genetic diversity analysis of an under-domesticated orphan crop, white fonio (Digitaria exilis).</title>
        <authorList>
            <person name="Bennetzen J.L."/>
            <person name="Chen S."/>
            <person name="Ma X."/>
            <person name="Wang X."/>
            <person name="Yssel A.E.J."/>
            <person name="Chaluvadi S.R."/>
            <person name="Johnson M."/>
            <person name="Gangashetty P."/>
            <person name="Hamidou F."/>
            <person name="Sanogo M.D."/>
            <person name="Zwaenepoel A."/>
            <person name="Wallace J."/>
            <person name="Van De Peer Y."/>
            <person name="Van Deynze A."/>
        </authorList>
    </citation>
    <scope>NUCLEOTIDE SEQUENCE</scope>
    <source>
        <tissue evidence="4">Leaves</tissue>
    </source>
</reference>
<dbReference type="InterPro" id="IPR050898">
    <property type="entry name" value="Plant_acyltransferase"/>
</dbReference>
<comment type="caution">
    <text evidence="4">The sequence shown here is derived from an EMBL/GenBank/DDBJ whole genome shotgun (WGS) entry which is preliminary data.</text>
</comment>
<dbReference type="GO" id="GO:0016747">
    <property type="term" value="F:acyltransferase activity, transferring groups other than amino-acyl groups"/>
    <property type="evidence" value="ECO:0007669"/>
    <property type="project" value="UniProtKB-ARBA"/>
</dbReference>
<evidence type="ECO:0000256" key="2">
    <source>
        <dbReference type="ARBA" id="ARBA00022679"/>
    </source>
</evidence>
<evidence type="ECO:0000313" key="5">
    <source>
        <dbReference type="Proteomes" id="UP000636709"/>
    </source>
</evidence>
<evidence type="ECO:0000313" key="4">
    <source>
        <dbReference type="EMBL" id="KAF8661854.1"/>
    </source>
</evidence>
<name>A0A835E5M7_9POAL</name>
<keyword evidence="2" id="KW-0808">Transferase</keyword>
<dbReference type="PANTHER" id="PTHR31147:SF1">
    <property type="entry name" value="ACYL TRANSFERASE 4"/>
    <property type="match status" value="1"/>
</dbReference>
<dbReference type="AlphaFoldDB" id="A0A835E5M7"/>